<dbReference type="InterPro" id="IPR030184">
    <property type="entry name" value="WAT1-related"/>
</dbReference>
<evidence type="ECO:0000256" key="2">
    <source>
        <dbReference type="ARBA" id="ARBA00007635"/>
    </source>
</evidence>
<evidence type="ECO:0000256" key="6">
    <source>
        <dbReference type="RuleBase" id="RU363077"/>
    </source>
</evidence>
<dbReference type="EMBL" id="GBRH01166634">
    <property type="protein sequence ID" value="JAE31262.1"/>
    <property type="molecule type" value="Transcribed_RNA"/>
</dbReference>
<feature type="transmembrane region" description="Helical" evidence="6">
    <location>
        <begin position="109"/>
        <end position="129"/>
    </location>
</feature>
<keyword evidence="5 6" id="KW-0472">Membrane</keyword>
<reference evidence="8" key="1">
    <citation type="submission" date="2014-09" db="EMBL/GenBank/DDBJ databases">
        <authorList>
            <person name="Magalhaes I.L.F."/>
            <person name="Oliveira U."/>
            <person name="Santos F.R."/>
            <person name="Vidigal T.H.D.A."/>
            <person name="Brescovit A.D."/>
            <person name="Santos A.J."/>
        </authorList>
    </citation>
    <scope>NUCLEOTIDE SEQUENCE</scope>
    <source>
        <tissue evidence="8">Shoot tissue taken approximately 20 cm above the soil surface</tissue>
    </source>
</reference>
<comment type="similarity">
    <text evidence="2 6">Belongs to the drug/metabolite transporter (DMT) superfamily. Plant drug/metabolite exporter (P-DME) (TC 2.A.7.4) family.</text>
</comment>
<evidence type="ECO:0000256" key="4">
    <source>
        <dbReference type="ARBA" id="ARBA00022989"/>
    </source>
</evidence>
<name>A0A0A9H3C6_ARUDO</name>
<proteinExistence type="inferred from homology"/>
<evidence type="ECO:0000256" key="3">
    <source>
        <dbReference type="ARBA" id="ARBA00022692"/>
    </source>
</evidence>
<sequence>MAFAQLAYAGYDVLTKSVLDVGVNRVVFSVYRDLVALALLAPIAFLRERRMRPPVAPQLLGSFALLAFTGLFGNPLLFLVGLGYTNASYAAAFQPAIRVEGINICTNDGILKVLGTVICVSGAVLMALYRGPSLIDLGGTPSTLSSTPYPAQWLASTMLRYGVETWHLGALCLIGNCFMIAAYLVIQVMQTLGPNT</sequence>
<dbReference type="GO" id="GO:0016020">
    <property type="term" value="C:membrane"/>
    <property type="evidence" value="ECO:0007669"/>
    <property type="project" value="UniProtKB-SubCell"/>
</dbReference>
<evidence type="ECO:0000256" key="5">
    <source>
        <dbReference type="ARBA" id="ARBA00023136"/>
    </source>
</evidence>
<dbReference type="Pfam" id="PF00892">
    <property type="entry name" value="EamA"/>
    <property type="match status" value="1"/>
</dbReference>
<feature type="transmembrane region" description="Helical" evidence="6">
    <location>
        <begin position="26"/>
        <end position="46"/>
    </location>
</feature>
<dbReference type="PANTHER" id="PTHR31218">
    <property type="entry name" value="WAT1-RELATED PROTEIN"/>
    <property type="match status" value="1"/>
</dbReference>
<organism evidence="8">
    <name type="scientific">Arundo donax</name>
    <name type="common">Giant reed</name>
    <name type="synonym">Donax arundinaceus</name>
    <dbReference type="NCBI Taxonomy" id="35708"/>
    <lineage>
        <taxon>Eukaryota</taxon>
        <taxon>Viridiplantae</taxon>
        <taxon>Streptophyta</taxon>
        <taxon>Embryophyta</taxon>
        <taxon>Tracheophyta</taxon>
        <taxon>Spermatophyta</taxon>
        <taxon>Magnoliopsida</taxon>
        <taxon>Liliopsida</taxon>
        <taxon>Poales</taxon>
        <taxon>Poaceae</taxon>
        <taxon>PACMAD clade</taxon>
        <taxon>Arundinoideae</taxon>
        <taxon>Arundineae</taxon>
        <taxon>Arundo</taxon>
    </lineage>
</organism>
<comment type="subcellular location">
    <subcellularLocation>
        <location evidence="1 6">Membrane</location>
        <topology evidence="1 6">Multi-pass membrane protein</topology>
    </subcellularLocation>
</comment>
<dbReference type="GO" id="GO:0022857">
    <property type="term" value="F:transmembrane transporter activity"/>
    <property type="evidence" value="ECO:0007669"/>
    <property type="project" value="InterPro"/>
</dbReference>
<evidence type="ECO:0000256" key="1">
    <source>
        <dbReference type="ARBA" id="ARBA00004141"/>
    </source>
</evidence>
<evidence type="ECO:0000313" key="8">
    <source>
        <dbReference type="EMBL" id="JAE31262.1"/>
    </source>
</evidence>
<reference evidence="8" key="2">
    <citation type="journal article" date="2015" name="Data Brief">
        <title>Shoot transcriptome of the giant reed, Arundo donax.</title>
        <authorList>
            <person name="Barrero R.A."/>
            <person name="Guerrero F.D."/>
            <person name="Moolhuijzen P."/>
            <person name="Goolsby J.A."/>
            <person name="Tidwell J."/>
            <person name="Bellgard S.E."/>
            <person name="Bellgard M.I."/>
        </authorList>
    </citation>
    <scope>NUCLEOTIDE SEQUENCE</scope>
    <source>
        <tissue evidence="8">Shoot tissue taken approximately 20 cm above the soil surface</tissue>
    </source>
</reference>
<dbReference type="AlphaFoldDB" id="A0A0A9H3C6"/>
<evidence type="ECO:0000259" key="7">
    <source>
        <dbReference type="Pfam" id="PF00892"/>
    </source>
</evidence>
<feature type="domain" description="EamA" evidence="7">
    <location>
        <begin position="4"/>
        <end position="94"/>
    </location>
</feature>
<comment type="caution">
    <text evidence="6">Lacks conserved residue(s) required for the propagation of feature annotation.</text>
</comment>
<keyword evidence="3 6" id="KW-0812">Transmembrane</keyword>
<accession>A0A0A9H3C6</accession>
<dbReference type="InterPro" id="IPR000620">
    <property type="entry name" value="EamA_dom"/>
</dbReference>
<feature type="transmembrane region" description="Helical" evidence="6">
    <location>
        <begin position="166"/>
        <end position="186"/>
    </location>
</feature>
<keyword evidence="4 6" id="KW-1133">Transmembrane helix</keyword>
<protein>
    <recommendedName>
        <fullName evidence="6">WAT1-related protein</fullName>
    </recommendedName>
</protein>